<evidence type="ECO:0000313" key="2">
    <source>
        <dbReference type="EMBL" id="BAC91892.1"/>
    </source>
</evidence>
<dbReference type="Pfam" id="PF17957">
    <property type="entry name" value="Big_7"/>
    <property type="match status" value="1"/>
</dbReference>
<dbReference type="EMBL" id="BA000045">
    <property type="protein sequence ID" value="BAC91892.1"/>
    <property type="molecule type" value="Genomic_DNA"/>
</dbReference>
<dbReference type="InParanoid" id="Q7NEC9"/>
<dbReference type="EnsemblBacteria" id="BAC91892">
    <property type="protein sequence ID" value="BAC91892"/>
    <property type="gene ID" value="BAC91892"/>
</dbReference>
<dbReference type="OrthoDB" id="503398at2"/>
<reference evidence="2 3" key="1">
    <citation type="journal article" date="2003" name="DNA Res.">
        <title>Complete genome structure of Gloeobacter violaceus PCC 7421, a cyanobacterium that lacks thylakoids.</title>
        <authorList>
            <person name="Nakamura Y."/>
            <person name="Kaneko T."/>
            <person name="Sato S."/>
            <person name="Mimuro M."/>
            <person name="Miyashita H."/>
            <person name="Tsuchiya T."/>
            <person name="Sasamoto S."/>
            <person name="Watanabe A."/>
            <person name="Kawashima K."/>
            <person name="Kishida Y."/>
            <person name="Kiyokawa C."/>
            <person name="Kohara M."/>
            <person name="Matsumoto M."/>
            <person name="Matsuno A."/>
            <person name="Nakazaki N."/>
            <person name="Shimpo S."/>
            <person name="Takeuchi C."/>
            <person name="Yamada M."/>
            <person name="Tabata S."/>
        </authorList>
    </citation>
    <scope>NUCLEOTIDE SEQUENCE [LARGE SCALE GENOMIC DNA]</scope>
    <source>
        <strain evidence="3">ATCC 29082 / PCC 7421</strain>
    </source>
</reference>
<dbReference type="STRING" id="251221.gene:10761468"/>
<dbReference type="Gene3D" id="2.60.40.10">
    <property type="entry name" value="Immunoglobulins"/>
    <property type="match status" value="2"/>
</dbReference>
<dbReference type="Proteomes" id="UP000000557">
    <property type="component" value="Chromosome"/>
</dbReference>
<keyword evidence="3" id="KW-1185">Reference proteome</keyword>
<feature type="region of interest" description="Disordered" evidence="1">
    <location>
        <begin position="447"/>
        <end position="481"/>
    </location>
</feature>
<evidence type="ECO:0000256" key="1">
    <source>
        <dbReference type="SAM" id="MobiDB-lite"/>
    </source>
</evidence>
<dbReference type="AlphaFoldDB" id="Q7NEC9"/>
<evidence type="ECO:0000313" key="3">
    <source>
        <dbReference type="Proteomes" id="UP000000557"/>
    </source>
</evidence>
<feature type="region of interest" description="Disordered" evidence="1">
    <location>
        <begin position="511"/>
        <end position="530"/>
    </location>
</feature>
<sequence>MLACRQLISVDSGYCSPNNGGNMSEQARLTTASCRLKHVQFALLFSAGILFANLDAVQAEINQSALPIPVTSGFASDRLLTENGSNTSVGTWKIAQATTITLSGIGNGQVLAPDSVIYVEAKVSGPKPSEVQFLLDGKIVGTEYVSPYFLGGDNSGKPNGWSLNGLADGSHTLQAKAIVSGNTYTSSTVSFSVGAASSTVTVNLSGLSDGQSIAETSKLFVEATISSSKKAKKVDFYIDNRLVWTENNAPYWLGGNSGNTVNGYSVSSLTTGSSHSLFARASVDGMTYDSAAIGFTVSPSGGGSTGGGLSWSSDYDTPSADNLDGVSTDDIVGYIGKPSTSGGWEDDENPKTAWFKSEGDQLALREAVVDFYRRSGHDLRKTKDQIDAWKPSTWSSQMQGDGLPPYLKPLSIDSYFYKQVPGKAEWPHLLIDRARFKDGKPWRKINFGTTDSDDSNGTGHMYGEPADPVRQAMVGDGDGSTGDCPDVYYNPYSGGPRGDGTVRLKDAINPAVRSGGNTNNGPVTPDNSNDSVVHHVFKESDGSYWETEYYHYRPGCGSYDGDTVSRYGEPINRLPHLGDKAGGYNAAKVTGVGGTMHDSELLDNADIGHALMGATDWIMAALVYPGRGMDGGYQSDKAKGLNQGYLPYGALVRLDPDLTNADIDNFVLANGKKLDTLTKKILRALRDYGWYVSDTGTRDMDIEANVQGDRLPRLRGDYYTELVEFMNAHNQYVVPPPVRPTSDSGN</sequence>
<proteinExistence type="predicted"/>
<name>Q7NEC9_GLOVI</name>
<dbReference type="KEGG" id="gvi:gll3951"/>
<feature type="compositionally biased region" description="Polar residues" evidence="1">
    <location>
        <begin position="515"/>
        <end position="530"/>
    </location>
</feature>
<dbReference type="HOGENOM" id="CLU_372458_0_0_3"/>
<organism evidence="2 3">
    <name type="scientific">Gloeobacter violaceus (strain ATCC 29082 / PCC 7421)</name>
    <dbReference type="NCBI Taxonomy" id="251221"/>
    <lineage>
        <taxon>Bacteria</taxon>
        <taxon>Bacillati</taxon>
        <taxon>Cyanobacteriota</taxon>
        <taxon>Cyanophyceae</taxon>
        <taxon>Gloeobacterales</taxon>
        <taxon>Gloeobacteraceae</taxon>
        <taxon>Gloeobacter</taxon>
    </lineage>
</organism>
<reference evidence="2 3" key="2">
    <citation type="journal article" date="2003" name="DNA Res.">
        <title>Complete genome structure of Gloeobacter violaceus PCC 7421, a cyanobacterium that lacks thylakoids (supplement).</title>
        <authorList>
            <person name="Nakamura Y."/>
            <person name="Kaneko T."/>
            <person name="Sato S."/>
            <person name="Mimuro M."/>
            <person name="Miyashita H."/>
            <person name="Tsuchiya T."/>
            <person name="Sasamoto S."/>
            <person name="Watanabe A."/>
            <person name="Kawashima K."/>
            <person name="Kishida Y."/>
            <person name="Kiyokawa C."/>
            <person name="Kohara M."/>
            <person name="Matsumoto M."/>
            <person name="Matsuno A."/>
            <person name="Nakazaki N."/>
            <person name="Shimpo S."/>
            <person name="Takeuchi C."/>
            <person name="Yamada M."/>
            <person name="Tabata S."/>
        </authorList>
    </citation>
    <scope>NUCLEOTIDE SEQUENCE [LARGE SCALE GENOMIC DNA]</scope>
    <source>
        <strain evidence="3">ATCC 29082 / PCC 7421</strain>
    </source>
</reference>
<feature type="compositionally biased region" description="Polar residues" evidence="1">
    <location>
        <begin position="447"/>
        <end position="458"/>
    </location>
</feature>
<accession>Q7NEC9</accession>
<dbReference type="PATRIC" id="fig|251221.4.peg.3983"/>
<dbReference type="eggNOG" id="COG2133">
    <property type="taxonomic scope" value="Bacteria"/>
</dbReference>
<protein>
    <submittedName>
        <fullName evidence="2">Gll3951 protein</fullName>
    </submittedName>
</protein>
<gene>
    <name evidence="2" type="ordered locus">gll3951</name>
</gene>
<dbReference type="InterPro" id="IPR013783">
    <property type="entry name" value="Ig-like_fold"/>
</dbReference>